<dbReference type="Proteomes" id="UP001145094">
    <property type="component" value="Unassembled WGS sequence"/>
</dbReference>
<keyword evidence="1" id="KW-1133">Transmembrane helix</keyword>
<feature type="transmembrane region" description="Helical" evidence="1">
    <location>
        <begin position="40"/>
        <end position="59"/>
    </location>
</feature>
<evidence type="ECO:0000313" key="2">
    <source>
        <dbReference type="EMBL" id="GLG91943.1"/>
    </source>
</evidence>
<gene>
    <name evidence="2" type="ORF">Selli2_33700</name>
</gene>
<feature type="transmembrane region" description="Helical" evidence="1">
    <location>
        <begin position="6"/>
        <end position="28"/>
    </location>
</feature>
<evidence type="ECO:0000256" key="1">
    <source>
        <dbReference type="SAM" id="Phobius"/>
    </source>
</evidence>
<protein>
    <submittedName>
        <fullName evidence="2">Uncharacterized protein</fullName>
    </submittedName>
</protein>
<comment type="caution">
    <text evidence="2">The sequence shown here is derived from an EMBL/GenBank/DDBJ whole genome shotgun (WGS) entry which is preliminary data.</text>
</comment>
<dbReference type="AlphaFoldDB" id="A0A9W6FJM2"/>
<feature type="transmembrane region" description="Helical" evidence="1">
    <location>
        <begin position="71"/>
        <end position="90"/>
    </location>
</feature>
<organism evidence="2 3">
    <name type="scientific">Sellimonas catena</name>
    <dbReference type="NCBI Taxonomy" id="2994035"/>
    <lineage>
        <taxon>Bacteria</taxon>
        <taxon>Bacillati</taxon>
        <taxon>Bacillota</taxon>
        <taxon>Clostridia</taxon>
        <taxon>Lachnospirales</taxon>
        <taxon>Lachnospiraceae</taxon>
        <taxon>Sellimonas</taxon>
    </lineage>
</organism>
<proteinExistence type="predicted"/>
<dbReference type="RefSeq" id="WP_281845921.1">
    <property type="nucleotide sequence ID" value="NZ_BSCH01000030.1"/>
</dbReference>
<keyword evidence="1" id="KW-0472">Membrane</keyword>
<accession>A0A9W6FJM2</accession>
<evidence type="ECO:0000313" key="3">
    <source>
        <dbReference type="Proteomes" id="UP001145094"/>
    </source>
</evidence>
<reference evidence="2" key="1">
    <citation type="submission" date="2022-11" db="EMBL/GenBank/DDBJ databases">
        <title>Draft genome sequence of Sellimonas catena strain 18CBH55.</title>
        <authorList>
            <person name="Atsushi H."/>
            <person name="Moriya O."/>
            <person name="Mitsuo S."/>
        </authorList>
    </citation>
    <scope>NUCLEOTIDE SEQUENCE</scope>
    <source>
        <strain evidence="2">18CBH55</strain>
    </source>
</reference>
<reference evidence="2" key="2">
    <citation type="submission" date="2022-11" db="EMBL/GenBank/DDBJ databases">
        <title>Draft genome sequence of Sellimonas catena strain 18CBH55.</title>
        <authorList>
            <person name="Hisatomi A."/>
            <person name="Ohkuma M."/>
            <person name="Sakamoto M."/>
        </authorList>
    </citation>
    <scope>NUCLEOTIDE SEQUENCE</scope>
    <source>
        <strain evidence="2">18CBH55</strain>
    </source>
</reference>
<dbReference type="EMBL" id="BSCH01000030">
    <property type="protein sequence ID" value="GLG91943.1"/>
    <property type="molecule type" value="Genomic_DNA"/>
</dbReference>
<reference evidence="2" key="3">
    <citation type="journal article" date="2023" name="Int. J. Syst. Evol. Microbiol.">
        <title>Sellimonas catena sp. nov., isolated from human faeces.</title>
        <authorList>
            <person name="Hisatomi A."/>
            <person name="Ohkuma M."/>
            <person name="Sakamoto M."/>
        </authorList>
    </citation>
    <scope>NUCLEOTIDE SEQUENCE</scope>
    <source>
        <strain evidence="2">18CBH55</strain>
    </source>
</reference>
<name>A0A9W6FJM2_9FIRM</name>
<keyword evidence="1" id="KW-0812">Transmembrane</keyword>
<sequence>MPVGAIIFLAVVLVVFLVLDIIMLVSLLRPGDERNQIIAWKASSFTLLAMVGANILSVIENFVRAQPMTQNPFIQLEVAAIVYFIALMYYRRKHGG</sequence>